<evidence type="ECO:0000313" key="2">
    <source>
        <dbReference type="EMBL" id="KAG2237919.1"/>
    </source>
</evidence>
<protein>
    <submittedName>
        <fullName evidence="2">Uncharacterized protein</fullName>
    </submittedName>
</protein>
<name>A0A8H7SYK3_9FUNG</name>
<dbReference type="Proteomes" id="UP000613177">
    <property type="component" value="Unassembled WGS sequence"/>
</dbReference>
<comment type="caution">
    <text evidence="2">The sequence shown here is derived from an EMBL/GenBank/DDBJ whole genome shotgun (WGS) entry which is preliminary data.</text>
</comment>
<evidence type="ECO:0000313" key="3">
    <source>
        <dbReference type="Proteomes" id="UP000613177"/>
    </source>
</evidence>
<feature type="region of interest" description="Disordered" evidence="1">
    <location>
        <begin position="40"/>
        <end position="64"/>
    </location>
</feature>
<proteinExistence type="predicted"/>
<organism evidence="2 3">
    <name type="scientific">Thamnidium elegans</name>
    <dbReference type="NCBI Taxonomy" id="101142"/>
    <lineage>
        <taxon>Eukaryota</taxon>
        <taxon>Fungi</taxon>
        <taxon>Fungi incertae sedis</taxon>
        <taxon>Mucoromycota</taxon>
        <taxon>Mucoromycotina</taxon>
        <taxon>Mucoromycetes</taxon>
        <taxon>Mucorales</taxon>
        <taxon>Mucorineae</taxon>
        <taxon>Mucoraceae</taxon>
        <taxon>Thamnidium</taxon>
    </lineage>
</organism>
<gene>
    <name evidence="2" type="ORF">INT48_002224</name>
</gene>
<accession>A0A8H7SYK3</accession>
<sequence length="224" mass="25373">MQRNTLDKHIAIAQKKDLKLIDYTYNSLKQCRKEVLHDQTNTAGSSSGPGCNEQDIDGGTSKADVYDTGEQIENDESGDQDRNKQFGESDAVINLTKNTKNYDLKPPVSCLVMPHTPKIQVQDSEMIVNSYALGIESLISNPKYSNTDEMKEFKNNQHDQKKNTSLSKISNIMVYLGDVLNYEFTEFLPNIWSHSIHQSEDIRTKQFANFIAYTLTIIVTVNNL</sequence>
<dbReference type="AlphaFoldDB" id="A0A8H7SYK3"/>
<dbReference type="EMBL" id="JAEPRE010000002">
    <property type="protein sequence ID" value="KAG2237919.1"/>
    <property type="molecule type" value="Genomic_DNA"/>
</dbReference>
<reference evidence="2" key="1">
    <citation type="submission" date="2021-01" db="EMBL/GenBank/DDBJ databases">
        <title>Metabolic potential, ecology and presence of endohyphal bacteria is reflected in genomic diversity of Mucoromycotina.</title>
        <authorList>
            <person name="Muszewska A."/>
            <person name="Okrasinska A."/>
            <person name="Steczkiewicz K."/>
            <person name="Drgas O."/>
            <person name="Orlowska M."/>
            <person name="Perlinska-Lenart U."/>
            <person name="Aleksandrzak-Piekarczyk T."/>
            <person name="Szatraj K."/>
            <person name="Zielenkiewicz U."/>
            <person name="Pilsyk S."/>
            <person name="Malc E."/>
            <person name="Mieczkowski P."/>
            <person name="Kruszewska J.S."/>
            <person name="Biernat P."/>
            <person name="Pawlowska J."/>
        </authorList>
    </citation>
    <scope>NUCLEOTIDE SEQUENCE</scope>
    <source>
        <strain evidence="2">WA0000018081</strain>
    </source>
</reference>
<keyword evidence="3" id="KW-1185">Reference proteome</keyword>
<evidence type="ECO:0000256" key="1">
    <source>
        <dbReference type="SAM" id="MobiDB-lite"/>
    </source>
</evidence>
<feature type="compositionally biased region" description="Polar residues" evidence="1">
    <location>
        <begin position="40"/>
        <end position="49"/>
    </location>
</feature>